<dbReference type="Proteomes" id="UP000694865">
    <property type="component" value="Unplaced"/>
</dbReference>
<keyword evidence="1" id="KW-1185">Reference proteome</keyword>
<sequence>KLLKYIDGKWQEVPMSERLKLTKLEGQIWIAMFNLLMGPECQRKYEFNSHNKNQILKLRAHMTEVLLDQIPMLVDLQRYLEHLSMMEPPAARQGLVLEQVPRSMIVWYVRMMGNGQP</sequence>
<proteinExistence type="predicted"/>
<evidence type="ECO:0000313" key="1">
    <source>
        <dbReference type="Proteomes" id="UP000694865"/>
    </source>
</evidence>
<gene>
    <name evidence="2" type="primary">LOC102803392</name>
</gene>
<protein>
    <submittedName>
        <fullName evidence="2">Zinc finger MYND domain-containing protein 10-like</fullName>
    </submittedName>
</protein>
<name>A0ABM0MRV9_SACKO</name>
<organism evidence="1 2">
    <name type="scientific">Saccoglossus kowalevskii</name>
    <name type="common">Acorn worm</name>
    <dbReference type="NCBI Taxonomy" id="10224"/>
    <lineage>
        <taxon>Eukaryota</taxon>
        <taxon>Metazoa</taxon>
        <taxon>Hemichordata</taxon>
        <taxon>Enteropneusta</taxon>
        <taxon>Harrimaniidae</taxon>
        <taxon>Saccoglossus</taxon>
    </lineage>
</organism>
<dbReference type="PANTHER" id="PTHR13244:SF7">
    <property type="entry name" value="ZINC FINGER MYND DOMAIN-CONTAINING PROTEIN 10"/>
    <property type="match status" value="1"/>
</dbReference>
<accession>A0ABM0MRV9</accession>
<feature type="non-terminal residue" evidence="2">
    <location>
        <position position="1"/>
    </location>
</feature>
<evidence type="ECO:0000313" key="2">
    <source>
        <dbReference type="RefSeq" id="XP_006822750.1"/>
    </source>
</evidence>
<dbReference type="InterPro" id="IPR052298">
    <property type="entry name" value="ZMYND10"/>
</dbReference>
<dbReference type="PANTHER" id="PTHR13244">
    <property type="entry name" value="ZINC FINGER MYND DOMAIN CONTAINING PROTEIN 10"/>
    <property type="match status" value="1"/>
</dbReference>
<dbReference type="RefSeq" id="XP_006822750.1">
    <property type="nucleotide sequence ID" value="XM_006822687.1"/>
</dbReference>
<reference evidence="2" key="1">
    <citation type="submission" date="2025-08" db="UniProtKB">
        <authorList>
            <consortium name="RefSeq"/>
        </authorList>
    </citation>
    <scope>IDENTIFICATION</scope>
    <source>
        <tissue evidence="2">Testes</tissue>
    </source>
</reference>
<dbReference type="GeneID" id="102803392"/>